<comment type="caution">
    <text evidence="3">The sequence shown here is derived from an EMBL/GenBank/DDBJ whole genome shotgun (WGS) entry which is preliminary data.</text>
</comment>
<dbReference type="OrthoDB" id="5075740at2"/>
<dbReference type="EMBL" id="JFYO01000002">
    <property type="protein sequence ID" value="EZP29189.1"/>
    <property type="molecule type" value="Genomic_DNA"/>
</dbReference>
<dbReference type="RefSeq" id="WP_036309613.1">
    <property type="nucleotide sequence ID" value="NZ_JFYO01000002.1"/>
</dbReference>
<dbReference type="Proteomes" id="UP000024001">
    <property type="component" value="Unassembled WGS sequence"/>
</dbReference>
<sequence>MAIMALRRFEPLIIAVAGLAALVLASATRASLWVHLVVLVVTLGLASVMGRRRRAPTAQAQELYASDAYSDASLGRRAPTHPAIDTRPQGQYGPGLPIDPLRLPEERPRA</sequence>
<feature type="transmembrane region" description="Helical" evidence="2">
    <location>
        <begin position="32"/>
        <end position="50"/>
    </location>
</feature>
<evidence type="ECO:0000313" key="4">
    <source>
        <dbReference type="Proteomes" id="UP000024001"/>
    </source>
</evidence>
<evidence type="ECO:0000313" key="3">
    <source>
        <dbReference type="EMBL" id="EZP29189.1"/>
    </source>
</evidence>
<organism evidence="3 4">
    <name type="scientific">Microbacterium oleivorans</name>
    <dbReference type="NCBI Taxonomy" id="273677"/>
    <lineage>
        <taxon>Bacteria</taxon>
        <taxon>Bacillati</taxon>
        <taxon>Actinomycetota</taxon>
        <taxon>Actinomycetes</taxon>
        <taxon>Micrococcales</taxon>
        <taxon>Microbacteriaceae</taxon>
        <taxon>Microbacterium</taxon>
    </lineage>
</organism>
<dbReference type="PATRIC" id="fig|273677.3.peg.691"/>
<keyword evidence="2" id="KW-0472">Membrane</keyword>
<feature type="transmembrane region" description="Helical" evidence="2">
    <location>
        <begin position="9"/>
        <end position="26"/>
    </location>
</feature>
<accession>A0A031FWJ1</accession>
<feature type="region of interest" description="Disordered" evidence="1">
    <location>
        <begin position="73"/>
        <end position="110"/>
    </location>
</feature>
<reference evidence="3 4" key="1">
    <citation type="submission" date="2014-03" db="EMBL/GenBank/DDBJ databases">
        <title>Draft Genome Sequences of 13 Willow Endophytes.</title>
        <authorList>
            <person name="Gan H.Y."/>
            <person name="Gan H.M."/>
            <person name="Savka M.A."/>
            <person name="Hudson A.O."/>
        </authorList>
    </citation>
    <scope>NUCLEOTIDE SEQUENCE [LARGE SCALE GENOMIC DNA]</scope>
    <source>
        <strain evidence="3 4">RIT293</strain>
    </source>
</reference>
<keyword evidence="4" id="KW-1185">Reference proteome</keyword>
<name>A0A031FWJ1_9MICO</name>
<dbReference type="AlphaFoldDB" id="A0A031FWJ1"/>
<keyword evidence="2" id="KW-1133">Transmembrane helix</keyword>
<proteinExistence type="predicted"/>
<evidence type="ECO:0000256" key="1">
    <source>
        <dbReference type="SAM" id="MobiDB-lite"/>
    </source>
</evidence>
<gene>
    <name evidence="3" type="ORF">BW34_00706</name>
</gene>
<keyword evidence="2" id="KW-0812">Transmembrane</keyword>
<protein>
    <submittedName>
        <fullName evidence="3">Uncharacterized protein</fullName>
    </submittedName>
</protein>
<evidence type="ECO:0000256" key="2">
    <source>
        <dbReference type="SAM" id="Phobius"/>
    </source>
</evidence>